<dbReference type="InterPro" id="IPR007138">
    <property type="entry name" value="ABM_dom"/>
</dbReference>
<keyword evidence="2" id="KW-0560">Oxidoreductase</keyword>
<evidence type="ECO:0000313" key="3">
    <source>
        <dbReference type="Proteomes" id="UP001597497"/>
    </source>
</evidence>
<dbReference type="RefSeq" id="WP_379930138.1">
    <property type="nucleotide sequence ID" value="NZ_JBHUMM010000042.1"/>
</dbReference>
<dbReference type="InterPro" id="IPR011008">
    <property type="entry name" value="Dimeric_a/b-barrel"/>
</dbReference>
<dbReference type="PROSITE" id="PS51725">
    <property type="entry name" value="ABM"/>
    <property type="match status" value="1"/>
</dbReference>
<gene>
    <name evidence="2" type="ORF">ACFSUC_13480</name>
</gene>
<proteinExistence type="predicted"/>
<keyword evidence="3" id="KW-1185">Reference proteome</keyword>
<dbReference type="PANTHER" id="PTHR34474">
    <property type="entry name" value="SIGNAL TRANSDUCTION PROTEIN TRAP"/>
    <property type="match status" value="1"/>
</dbReference>
<sequence length="166" mass="19070">MFVTFSSRPTSDLTLQFDLIEGQEPVYVQEHKEMPADNADGDQTFQVIDHTGDFPAASAFAVINNIPVTPEGREAFEERFLNRARMIEEEPGFRAIRVLRPLQGDTYRILTFWETEADFANWQQSKAYEKAHQKRHTPQGMDQQKPSIFAGASFVTKYHVQQSEEV</sequence>
<protein>
    <submittedName>
        <fullName evidence="2">Antibiotic biosynthesis monooxygenase family protein</fullName>
        <ecNumber evidence="2">1.14.-.-</ecNumber>
    </submittedName>
</protein>
<reference evidence="3" key="1">
    <citation type="journal article" date="2019" name="Int. J. Syst. Evol. Microbiol.">
        <title>The Global Catalogue of Microorganisms (GCM) 10K type strain sequencing project: providing services to taxonomists for standard genome sequencing and annotation.</title>
        <authorList>
            <consortium name="The Broad Institute Genomics Platform"/>
            <consortium name="The Broad Institute Genome Sequencing Center for Infectious Disease"/>
            <person name="Wu L."/>
            <person name="Ma J."/>
        </authorList>
    </citation>
    <scope>NUCLEOTIDE SEQUENCE [LARGE SCALE GENOMIC DNA]</scope>
    <source>
        <strain evidence="3">KCTC 33676</strain>
    </source>
</reference>
<dbReference type="EC" id="1.14.-.-" evidence="2"/>
<keyword evidence="2" id="KW-0503">Monooxygenase</keyword>
<evidence type="ECO:0000313" key="2">
    <source>
        <dbReference type="EMBL" id="MFD2672574.1"/>
    </source>
</evidence>
<dbReference type="EMBL" id="JBHUMM010000042">
    <property type="protein sequence ID" value="MFD2672574.1"/>
    <property type="molecule type" value="Genomic_DNA"/>
</dbReference>
<dbReference type="PANTHER" id="PTHR34474:SF2">
    <property type="entry name" value="SIGNAL TRANSDUCTION PROTEIN TRAP"/>
    <property type="match status" value="1"/>
</dbReference>
<dbReference type="Proteomes" id="UP001597497">
    <property type="component" value="Unassembled WGS sequence"/>
</dbReference>
<dbReference type="SUPFAM" id="SSF54909">
    <property type="entry name" value="Dimeric alpha+beta barrel"/>
    <property type="match status" value="1"/>
</dbReference>
<dbReference type="InterPro" id="IPR050404">
    <property type="entry name" value="Heme-degrading_MO"/>
</dbReference>
<dbReference type="GO" id="GO:0004497">
    <property type="term" value="F:monooxygenase activity"/>
    <property type="evidence" value="ECO:0007669"/>
    <property type="project" value="UniProtKB-KW"/>
</dbReference>
<accession>A0ABW5RCM8</accession>
<dbReference type="Gene3D" id="3.30.70.100">
    <property type="match status" value="1"/>
</dbReference>
<comment type="caution">
    <text evidence="2">The sequence shown here is derived from an EMBL/GenBank/DDBJ whole genome shotgun (WGS) entry which is preliminary data.</text>
</comment>
<dbReference type="Pfam" id="PF03992">
    <property type="entry name" value="ABM"/>
    <property type="match status" value="1"/>
</dbReference>
<name>A0ABW5RCM8_9BACL</name>
<feature type="domain" description="ABM" evidence="1">
    <location>
        <begin position="60"/>
        <end position="149"/>
    </location>
</feature>
<organism evidence="2 3">
    <name type="scientific">Marinicrinis sediminis</name>
    <dbReference type="NCBI Taxonomy" id="1652465"/>
    <lineage>
        <taxon>Bacteria</taxon>
        <taxon>Bacillati</taxon>
        <taxon>Bacillota</taxon>
        <taxon>Bacilli</taxon>
        <taxon>Bacillales</taxon>
        <taxon>Paenibacillaceae</taxon>
    </lineage>
</organism>
<evidence type="ECO:0000259" key="1">
    <source>
        <dbReference type="PROSITE" id="PS51725"/>
    </source>
</evidence>